<protein>
    <submittedName>
        <fullName evidence="1">Uncharacterized protein</fullName>
    </submittedName>
</protein>
<organism evidence="1 2">
    <name type="scientific">Timema podura</name>
    <name type="common">Walking stick</name>
    <dbReference type="NCBI Taxonomy" id="61482"/>
    <lineage>
        <taxon>Eukaryota</taxon>
        <taxon>Metazoa</taxon>
        <taxon>Ecdysozoa</taxon>
        <taxon>Arthropoda</taxon>
        <taxon>Hexapoda</taxon>
        <taxon>Insecta</taxon>
        <taxon>Pterygota</taxon>
        <taxon>Neoptera</taxon>
        <taxon>Polyneoptera</taxon>
        <taxon>Phasmatodea</taxon>
        <taxon>Timematodea</taxon>
        <taxon>Timematoidea</taxon>
        <taxon>Timematidae</taxon>
        <taxon>Timema</taxon>
    </lineage>
</organism>
<keyword evidence="2" id="KW-1185">Reference proteome</keyword>
<reference evidence="1" key="1">
    <citation type="submission" date="2021-03" db="EMBL/GenBank/DDBJ databases">
        <authorList>
            <person name="Tran Van P."/>
        </authorList>
    </citation>
    <scope>NUCLEOTIDE SEQUENCE</scope>
</reference>
<dbReference type="EMBL" id="CAJPIN010005089">
    <property type="protein sequence ID" value="CAG2057235.1"/>
    <property type="molecule type" value="Genomic_DNA"/>
</dbReference>
<name>A0ABN7NQX2_TIMPD</name>
<proteinExistence type="predicted"/>
<evidence type="ECO:0000313" key="1">
    <source>
        <dbReference type="EMBL" id="CAG2057235.1"/>
    </source>
</evidence>
<accession>A0ABN7NQX2</accession>
<dbReference type="Proteomes" id="UP001153148">
    <property type="component" value="Unassembled WGS sequence"/>
</dbReference>
<sequence>MVDERLAHTQEPSRTFAFLSIPRQKASYFSVYDPYRTPGSPEIFGMFYSEFSKGCPSIFV</sequence>
<gene>
    <name evidence="1" type="ORF">TPAB3V08_LOCUS4214</name>
</gene>
<comment type="caution">
    <text evidence="1">The sequence shown here is derived from an EMBL/GenBank/DDBJ whole genome shotgun (WGS) entry which is preliminary data.</text>
</comment>
<evidence type="ECO:0000313" key="2">
    <source>
        <dbReference type="Proteomes" id="UP001153148"/>
    </source>
</evidence>